<evidence type="ECO:0000256" key="3">
    <source>
        <dbReference type="ARBA" id="ARBA00022723"/>
    </source>
</evidence>
<gene>
    <name evidence="9" type="ORF">CLOSTMETH_00008</name>
</gene>
<dbReference type="SUPFAM" id="SSF142019">
    <property type="entry name" value="Nqo1 FMN-binding domain-like"/>
    <property type="match status" value="1"/>
</dbReference>
<dbReference type="InterPro" id="IPR017896">
    <property type="entry name" value="4Fe4S_Fe-S-bd"/>
</dbReference>
<keyword evidence="10" id="KW-1185">Reference proteome</keyword>
<reference evidence="9 10" key="1">
    <citation type="submission" date="2009-01" db="EMBL/GenBank/DDBJ databases">
        <authorList>
            <person name="Fulton L."/>
            <person name="Clifton S."/>
            <person name="Fulton B."/>
            <person name="Xu J."/>
            <person name="Minx P."/>
            <person name="Pepin K.H."/>
            <person name="Johnson M."/>
            <person name="Bhonagiri V."/>
            <person name="Nash W.E."/>
            <person name="Mardis E.R."/>
            <person name="Wilson R.K."/>
        </authorList>
    </citation>
    <scope>NUCLEOTIDE SEQUENCE [LARGE SCALE GENOMIC DNA]</scope>
    <source>
        <strain evidence="9 10">DSM 5476</strain>
    </source>
</reference>
<dbReference type="GO" id="GO:0016020">
    <property type="term" value="C:membrane"/>
    <property type="evidence" value="ECO:0007669"/>
    <property type="project" value="InterPro"/>
</dbReference>
<reference evidence="9 10" key="2">
    <citation type="submission" date="2009-02" db="EMBL/GenBank/DDBJ databases">
        <title>Draft genome sequence of Clostridium methylpentosum (DSM 5476).</title>
        <authorList>
            <person name="Sudarsanam P."/>
            <person name="Ley R."/>
            <person name="Guruge J."/>
            <person name="Turnbaugh P.J."/>
            <person name="Mahowald M."/>
            <person name="Liep D."/>
            <person name="Gordon J."/>
        </authorList>
    </citation>
    <scope>NUCLEOTIDE SEQUENCE [LARGE SCALE GENOMIC DNA]</scope>
    <source>
        <strain evidence="9 10">DSM 5476</strain>
    </source>
</reference>
<evidence type="ECO:0000256" key="6">
    <source>
        <dbReference type="ARBA" id="ARBA00023004"/>
    </source>
</evidence>
<dbReference type="PANTHER" id="PTHR43034">
    <property type="entry name" value="ION-TRANSLOCATING OXIDOREDUCTASE COMPLEX SUBUNIT C"/>
    <property type="match status" value="1"/>
</dbReference>
<keyword evidence="5" id="KW-0249">Electron transport</keyword>
<keyword evidence="6" id="KW-0408">Iron</keyword>
<evidence type="ECO:0000259" key="8">
    <source>
        <dbReference type="PROSITE" id="PS51379"/>
    </source>
</evidence>
<keyword evidence="1" id="KW-0813">Transport</keyword>
<dbReference type="GO" id="GO:0009055">
    <property type="term" value="F:electron transfer activity"/>
    <property type="evidence" value="ECO:0007669"/>
    <property type="project" value="InterPro"/>
</dbReference>
<evidence type="ECO:0000256" key="4">
    <source>
        <dbReference type="ARBA" id="ARBA00022737"/>
    </source>
</evidence>
<dbReference type="EMBL" id="ACEC01000002">
    <property type="protein sequence ID" value="EEG32270.1"/>
    <property type="molecule type" value="Genomic_DNA"/>
</dbReference>
<dbReference type="AlphaFoldDB" id="C0E8A5"/>
<proteinExistence type="predicted"/>
<keyword evidence="4" id="KW-0677">Repeat</keyword>
<dbReference type="HOGENOM" id="CLU_010808_0_0_9"/>
<protein>
    <submittedName>
        <fullName evidence="9">Respiratory-chain NADH dehydrogenase 51 Kd subunit</fullName>
    </submittedName>
</protein>
<dbReference type="Pfam" id="PF01512">
    <property type="entry name" value="Complex1_51K"/>
    <property type="match status" value="1"/>
</dbReference>
<dbReference type="InterPro" id="IPR010208">
    <property type="entry name" value="Ion_transpt_RnfC/RsxC"/>
</dbReference>
<keyword evidence="2" id="KW-0004">4Fe-4S</keyword>
<dbReference type="PROSITE" id="PS51379">
    <property type="entry name" value="4FE4S_FER_2"/>
    <property type="match status" value="1"/>
</dbReference>
<comment type="caution">
    <text evidence="9">The sequence shown here is derived from an EMBL/GenBank/DDBJ whole genome shotgun (WGS) entry which is preliminary data.</text>
</comment>
<dbReference type="InterPro" id="IPR011538">
    <property type="entry name" value="Nuo51_FMN-bd"/>
</dbReference>
<dbReference type="InterPro" id="IPR037225">
    <property type="entry name" value="Nuo51_FMN-bd_sf"/>
</dbReference>
<dbReference type="PANTHER" id="PTHR43034:SF2">
    <property type="entry name" value="ION-TRANSLOCATING OXIDOREDUCTASE COMPLEX SUBUNIT C"/>
    <property type="match status" value="1"/>
</dbReference>
<dbReference type="eggNOG" id="COG4656">
    <property type="taxonomic scope" value="Bacteria"/>
</dbReference>
<dbReference type="STRING" id="537013.CLOSTMETH_00008"/>
<evidence type="ECO:0000256" key="5">
    <source>
        <dbReference type="ARBA" id="ARBA00022982"/>
    </source>
</evidence>
<dbReference type="InterPro" id="IPR026902">
    <property type="entry name" value="RnfC_N"/>
</dbReference>
<evidence type="ECO:0000256" key="7">
    <source>
        <dbReference type="ARBA" id="ARBA00023014"/>
    </source>
</evidence>
<evidence type="ECO:0000256" key="2">
    <source>
        <dbReference type="ARBA" id="ARBA00022485"/>
    </source>
</evidence>
<dbReference type="SUPFAM" id="SSF46548">
    <property type="entry name" value="alpha-helical ferredoxin"/>
    <property type="match status" value="1"/>
</dbReference>
<name>C0E8A5_9FIRM</name>
<feature type="domain" description="4Fe-4S ferredoxin-type" evidence="8">
    <location>
        <begin position="242"/>
        <end position="271"/>
    </location>
</feature>
<dbReference type="Gene3D" id="3.40.50.11540">
    <property type="entry name" value="NADH-ubiquinone oxidoreductase 51kDa subunit"/>
    <property type="match status" value="1"/>
</dbReference>
<dbReference type="Proteomes" id="UP000003340">
    <property type="component" value="Unassembled WGS sequence"/>
</dbReference>
<sequence>MEELKSLIASAGVVGAGGAGFPTAFKLRDGIDSLVINAAECEPLIYTDYYLLKNELSKVLKGATAMMEACGIPNGYMAVKHHTAERLSWTHGQKLTSNISVSVMPDVYPMGDEIIMIYQVLGRIVPPGQLPGTVGAIVNNVETLYNVANAMEGIPVTDKWVTINGEVDNKVTFKVPIGTPIAEVFKTLGVTVPEGHIVVDGGPAMGKPVDPATAVITKTTKSLLILPDNIPCTASMLGSMKFTLTHAASNCCSCTMCSEMCPRALIGYPLQPHKIVRSVSSRLTDNPEDYLAASTCSACGVCELTACCQGISPRKVYTAVKAELGKHRLRYQAPPDAVLEADPERDNRMLPSSRFMQRIGVAKYDQTIPTFRGDVPFKPTYASYALRQHVGAPAAPAVNLGDTVKPGDVIGKAADGISANIHCAVNGIVDGIANGVVTIKCV</sequence>
<dbReference type="GO" id="GO:0051539">
    <property type="term" value="F:4 iron, 4 sulfur cluster binding"/>
    <property type="evidence" value="ECO:0007669"/>
    <property type="project" value="UniProtKB-KW"/>
</dbReference>
<evidence type="ECO:0000313" key="9">
    <source>
        <dbReference type="EMBL" id="EEG32270.1"/>
    </source>
</evidence>
<keyword evidence="7" id="KW-0411">Iron-sulfur</keyword>
<dbReference type="GO" id="GO:0046872">
    <property type="term" value="F:metal ion binding"/>
    <property type="evidence" value="ECO:0007669"/>
    <property type="project" value="UniProtKB-KW"/>
</dbReference>
<evidence type="ECO:0000256" key="1">
    <source>
        <dbReference type="ARBA" id="ARBA00022448"/>
    </source>
</evidence>
<accession>C0E8A5</accession>
<evidence type="ECO:0000313" key="10">
    <source>
        <dbReference type="Proteomes" id="UP000003340"/>
    </source>
</evidence>
<keyword evidence="3" id="KW-0479">Metal-binding</keyword>
<dbReference type="SUPFAM" id="SSF142984">
    <property type="entry name" value="Nqo1 middle domain-like"/>
    <property type="match status" value="1"/>
</dbReference>
<organism evidence="9 10">
    <name type="scientific">[Clostridium] methylpentosum DSM 5476</name>
    <dbReference type="NCBI Taxonomy" id="537013"/>
    <lineage>
        <taxon>Bacteria</taxon>
        <taxon>Bacillati</taxon>
        <taxon>Bacillota</taxon>
        <taxon>Clostridia</taxon>
        <taxon>Eubacteriales</taxon>
        <taxon>Oscillospiraceae</taxon>
        <taxon>Oscillospiraceae incertae sedis</taxon>
    </lineage>
</organism>
<dbReference type="Pfam" id="PF13375">
    <property type="entry name" value="RnfC_N"/>
    <property type="match status" value="1"/>
</dbReference>
<dbReference type="Pfam" id="PF13534">
    <property type="entry name" value="Fer4_17"/>
    <property type="match status" value="1"/>
</dbReference>